<sequence>MILTAHQPQYLPWLGLFHKIALADKFCFFDVAQYRTKSFNRNSIKTPQGSMFLTVPVLSKGYREKEFHEIEINSELDWRKDHFKSLLVNYKRAPFFSTYADFFEDTYKKEWKYFGELTEYMLKWFLEELGISVAFLKASDQQFEGTGSERVLDMCKKLGARVYIFGTLGKGYANTKEFEEAGVRPYFQEYLHPSYPQLWGEFLSNMSVIDLLFNCGPNSLEVLMKGNVTKEDLKKKF</sequence>
<dbReference type="EMBL" id="MHTY01000025">
    <property type="protein sequence ID" value="OHA68450.1"/>
    <property type="molecule type" value="Genomic_DNA"/>
</dbReference>
<dbReference type="Pfam" id="PF08889">
    <property type="entry name" value="WbqC"/>
    <property type="match status" value="1"/>
</dbReference>
<gene>
    <name evidence="1" type="ORF">A3J68_01475</name>
</gene>
<accession>A0A1G2R6F8</accession>
<dbReference type="InterPro" id="IPR014985">
    <property type="entry name" value="WbqC"/>
</dbReference>
<evidence type="ECO:0000313" key="1">
    <source>
        <dbReference type="EMBL" id="OHA68450.1"/>
    </source>
</evidence>
<reference evidence="1 2" key="1">
    <citation type="journal article" date="2016" name="Nat. Commun.">
        <title>Thousands of microbial genomes shed light on interconnected biogeochemical processes in an aquifer system.</title>
        <authorList>
            <person name="Anantharaman K."/>
            <person name="Brown C.T."/>
            <person name="Hug L.A."/>
            <person name="Sharon I."/>
            <person name="Castelle C.J."/>
            <person name="Probst A.J."/>
            <person name="Thomas B.C."/>
            <person name="Singh A."/>
            <person name="Wilkins M.J."/>
            <person name="Karaoz U."/>
            <person name="Brodie E.L."/>
            <person name="Williams K.H."/>
            <person name="Hubbard S.S."/>
            <person name="Banfield J.F."/>
        </authorList>
    </citation>
    <scope>NUCLEOTIDE SEQUENCE [LARGE SCALE GENOMIC DNA]</scope>
</reference>
<name>A0A1G2R6F8_9BACT</name>
<proteinExistence type="predicted"/>
<evidence type="ECO:0000313" key="2">
    <source>
        <dbReference type="Proteomes" id="UP000178529"/>
    </source>
</evidence>
<evidence type="ECO:0008006" key="3">
    <source>
        <dbReference type="Google" id="ProtNLM"/>
    </source>
</evidence>
<organism evidence="1 2">
    <name type="scientific">Candidatus Wildermuthbacteria bacterium RIFCSPHIGHO2_02_FULL_48_16</name>
    <dbReference type="NCBI Taxonomy" id="1802453"/>
    <lineage>
        <taxon>Bacteria</taxon>
        <taxon>Candidatus Wildermuthiibacteriota</taxon>
    </lineage>
</organism>
<protein>
    <recommendedName>
        <fullName evidence="3">WbqC-like protein</fullName>
    </recommendedName>
</protein>
<dbReference type="Proteomes" id="UP000178529">
    <property type="component" value="Unassembled WGS sequence"/>
</dbReference>
<comment type="caution">
    <text evidence="1">The sequence shown here is derived from an EMBL/GenBank/DDBJ whole genome shotgun (WGS) entry which is preliminary data.</text>
</comment>
<dbReference type="AlphaFoldDB" id="A0A1G2R6F8"/>